<dbReference type="EMBL" id="BAABGX010000001">
    <property type="protein sequence ID" value="GAA4302113.1"/>
    <property type="molecule type" value="Genomic_DNA"/>
</dbReference>
<evidence type="ECO:0000313" key="2">
    <source>
        <dbReference type="Proteomes" id="UP001501844"/>
    </source>
</evidence>
<name>A0ABP8FEX5_9BACT</name>
<proteinExistence type="predicted"/>
<keyword evidence="2" id="KW-1185">Reference proteome</keyword>
<comment type="caution">
    <text evidence="1">The sequence shown here is derived from an EMBL/GenBank/DDBJ whole genome shotgun (WGS) entry which is preliminary data.</text>
</comment>
<reference evidence="2" key="1">
    <citation type="journal article" date="2019" name="Int. J. Syst. Evol. Microbiol.">
        <title>The Global Catalogue of Microorganisms (GCM) 10K type strain sequencing project: providing services to taxonomists for standard genome sequencing and annotation.</title>
        <authorList>
            <consortium name="The Broad Institute Genomics Platform"/>
            <consortium name="The Broad Institute Genome Sequencing Center for Infectious Disease"/>
            <person name="Wu L."/>
            <person name="Ma J."/>
        </authorList>
    </citation>
    <scope>NUCLEOTIDE SEQUENCE [LARGE SCALE GENOMIC DNA]</scope>
    <source>
        <strain evidence="2">JCM 17917</strain>
    </source>
</reference>
<organism evidence="1 2">
    <name type="scientific">Nibribacter koreensis</name>
    <dbReference type="NCBI Taxonomy" id="1084519"/>
    <lineage>
        <taxon>Bacteria</taxon>
        <taxon>Pseudomonadati</taxon>
        <taxon>Bacteroidota</taxon>
        <taxon>Cytophagia</taxon>
        <taxon>Cytophagales</taxon>
        <taxon>Hymenobacteraceae</taxon>
        <taxon>Nibribacter</taxon>
    </lineage>
</organism>
<dbReference type="Proteomes" id="UP001501844">
    <property type="component" value="Unassembled WGS sequence"/>
</dbReference>
<accession>A0ABP8FEX5</accession>
<protein>
    <submittedName>
        <fullName evidence="1">Uncharacterized protein</fullName>
    </submittedName>
</protein>
<sequence>MNCWLSVDTFMGSFFSSILEQEESPTRSTAKNIRILDFIEWGFSFNECYDSYSL</sequence>
<gene>
    <name evidence="1" type="ORF">GCM10023183_13720</name>
</gene>
<evidence type="ECO:0000313" key="1">
    <source>
        <dbReference type="EMBL" id="GAA4302113.1"/>
    </source>
</evidence>